<proteinExistence type="predicted"/>
<keyword evidence="1" id="KW-0732">Signal</keyword>
<feature type="chain" id="PRO_5046005652" evidence="1">
    <location>
        <begin position="19"/>
        <end position="132"/>
    </location>
</feature>
<protein>
    <submittedName>
        <fullName evidence="2">Uncharacterized protein</fullName>
    </submittedName>
</protein>
<comment type="caution">
    <text evidence="2">The sequence shown here is derived from an EMBL/GenBank/DDBJ whole genome shotgun (WGS) entry which is preliminary data.</text>
</comment>
<accession>A0ABV7PHV5</accession>
<dbReference type="EMBL" id="JBHRVV010000001">
    <property type="protein sequence ID" value="MFC3457502.1"/>
    <property type="molecule type" value="Genomic_DNA"/>
</dbReference>
<keyword evidence="3" id="KW-1185">Reference proteome</keyword>
<organism evidence="2 3">
    <name type="scientific">Massilia haematophila</name>
    <dbReference type="NCBI Taxonomy" id="457923"/>
    <lineage>
        <taxon>Bacteria</taxon>
        <taxon>Pseudomonadati</taxon>
        <taxon>Pseudomonadota</taxon>
        <taxon>Betaproteobacteria</taxon>
        <taxon>Burkholderiales</taxon>
        <taxon>Oxalobacteraceae</taxon>
        <taxon>Telluria group</taxon>
        <taxon>Massilia</taxon>
    </lineage>
</organism>
<gene>
    <name evidence="2" type="ORF">ACFOPH_04490</name>
</gene>
<reference evidence="3" key="1">
    <citation type="journal article" date="2019" name="Int. J. Syst. Evol. Microbiol.">
        <title>The Global Catalogue of Microorganisms (GCM) 10K type strain sequencing project: providing services to taxonomists for standard genome sequencing and annotation.</title>
        <authorList>
            <consortium name="The Broad Institute Genomics Platform"/>
            <consortium name="The Broad Institute Genome Sequencing Center for Infectious Disease"/>
            <person name="Wu L."/>
            <person name="Ma J."/>
        </authorList>
    </citation>
    <scope>NUCLEOTIDE SEQUENCE [LARGE SCALE GENOMIC DNA]</scope>
    <source>
        <strain evidence="3">CCM 7480</strain>
    </source>
</reference>
<dbReference type="Proteomes" id="UP001595665">
    <property type="component" value="Unassembled WGS sequence"/>
</dbReference>
<dbReference type="RefSeq" id="WP_312552191.1">
    <property type="nucleotide sequence ID" value="NZ_JBHRVV010000001.1"/>
</dbReference>
<name>A0ABV7PHV5_9BURK</name>
<evidence type="ECO:0000313" key="3">
    <source>
        <dbReference type="Proteomes" id="UP001595665"/>
    </source>
</evidence>
<sequence>MFIRALLCLLAASSSAYAGSSRTVPEFEVHAKLEKKNALVNFDRGAVAAVIDKDALDSIAGTTSDFPDGPVPAYIVFDESVPEERLFQLANFQGRLKGSARCKRIRLGSSPLFPELKSAVLAEQCTIKSLNH</sequence>
<evidence type="ECO:0000256" key="1">
    <source>
        <dbReference type="SAM" id="SignalP"/>
    </source>
</evidence>
<feature type="signal peptide" evidence="1">
    <location>
        <begin position="1"/>
        <end position="18"/>
    </location>
</feature>
<evidence type="ECO:0000313" key="2">
    <source>
        <dbReference type="EMBL" id="MFC3457502.1"/>
    </source>
</evidence>